<keyword evidence="2" id="KW-1185">Reference proteome</keyword>
<protein>
    <submittedName>
        <fullName evidence="1">Uncharacterized protein</fullName>
    </submittedName>
</protein>
<dbReference type="RefSeq" id="WP_094013605.1">
    <property type="nucleotide sequence ID" value="NZ_NMQW01000004.1"/>
</dbReference>
<proteinExistence type="predicted"/>
<name>A0A229UW68_9BACL</name>
<dbReference type="Proteomes" id="UP000215509">
    <property type="component" value="Unassembled WGS sequence"/>
</dbReference>
<evidence type="ECO:0000313" key="1">
    <source>
        <dbReference type="EMBL" id="OXM87531.1"/>
    </source>
</evidence>
<gene>
    <name evidence="1" type="ORF">CF651_04165</name>
</gene>
<dbReference type="AlphaFoldDB" id="A0A229UW68"/>
<dbReference type="EMBL" id="NMQW01000004">
    <property type="protein sequence ID" value="OXM87531.1"/>
    <property type="molecule type" value="Genomic_DNA"/>
</dbReference>
<organism evidence="1 2">
    <name type="scientific">Paenibacillus rigui</name>
    <dbReference type="NCBI Taxonomy" id="554312"/>
    <lineage>
        <taxon>Bacteria</taxon>
        <taxon>Bacillati</taxon>
        <taxon>Bacillota</taxon>
        <taxon>Bacilli</taxon>
        <taxon>Bacillales</taxon>
        <taxon>Paenibacillaceae</taxon>
        <taxon>Paenibacillus</taxon>
    </lineage>
</organism>
<dbReference type="OrthoDB" id="9817109at2"/>
<reference evidence="1 2" key="1">
    <citation type="submission" date="2017-07" db="EMBL/GenBank/DDBJ databases">
        <title>Genome sequencing and assembly of Paenibacillus rigui.</title>
        <authorList>
            <person name="Mayilraj S."/>
        </authorList>
    </citation>
    <scope>NUCLEOTIDE SEQUENCE [LARGE SCALE GENOMIC DNA]</scope>
    <source>
        <strain evidence="1 2">JCM 16352</strain>
    </source>
</reference>
<comment type="caution">
    <text evidence="1">The sequence shown here is derived from an EMBL/GenBank/DDBJ whole genome shotgun (WGS) entry which is preliminary data.</text>
</comment>
<sequence length="411" mass="48742">MPIKQQYIDMKAMEDYSSINRQIEENALRLRRLHEIVLKWGERFKDSSQNLIRLDFTHMLDSIDYIQKSCESVYYNTTGIGNRFIPYTTFYREILSTIKQIMMKVSHFHKKQLKIDKRISVKYNCIQQFLARELKWRNKSEHDIDPFYGDHEEVLRVFSIEKMLSFIEMVIDLLDDLNGHREDVNPLEIYAPVYNELSLLQRKQLLHGNKESAIRIFSLTTELSYKVMEIRPDEELTILLNLVMKYLEVSRCLKYTYSMDNGLRGSGEKEYAYFARLGLTFSYQFYDKLGLFVKHRYSIATKTTYFKDNVRNAKRAINSSQQDEILMSCIEIEESDEYGVLNDLRQAICHKNKWVDYKASSESVSTLIVLLFITMTDLMELILCSYFEKRNFQLSLKATEEAYNRTNSIKL</sequence>
<evidence type="ECO:0000313" key="2">
    <source>
        <dbReference type="Proteomes" id="UP000215509"/>
    </source>
</evidence>
<accession>A0A229UW68</accession>